<dbReference type="EMBL" id="AP011177">
    <property type="protein sequence ID" value="BAJ03473.1"/>
    <property type="molecule type" value="Genomic_DNA"/>
</dbReference>
<dbReference type="Proteomes" id="UP000002350">
    <property type="component" value="Chromosome"/>
</dbReference>
<dbReference type="AlphaFoldDB" id="D4ZBS8"/>
<organism evidence="1 2">
    <name type="scientific">Shewanella violacea (strain JCM 10179 / CIP 106290 / LMG 19151 / DSS12)</name>
    <dbReference type="NCBI Taxonomy" id="637905"/>
    <lineage>
        <taxon>Bacteria</taxon>
        <taxon>Pseudomonadati</taxon>
        <taxon>Pseudomonadota</taxon>
        <taxon>Gammaproteobacteria</taxon>
        <taxon>Alteromonadales</taxon>
        <taxon>Shewanellaceae</taxon>
        <taxon>Shewanella</taxon>
    </lineage>
</organism>
<dbReference type="HOGENOM" id="CLU_3391328_0_0_6"/>
<evidence type="ECO:0000313" key="1">
    <source>
        <dbReference type="EMBL" id="BAJ03473.1"/>
    </source>
</evidence>
<dbReference type="KEGG" id="svo:SVI_3502"/>
<accession>D4ZBS8</accession>
<evidence type="ECO:0000313" key="2">
    <source>
        <dbReference type="Proteomes" id="UP000002350"/>
    </source>
</evidence>
<reference evidence="2" key="1">
    <citation type="journal article" date="2010" name="Mol. Biosyst.">
        <title>Complete genome sequence and comparative analysis of Shewanella violacea, a psychrophilic and piezophilic bacterium from deep sea floor sediments.</title>
        <authorList>
            <person name="Aono E."/>
            <person name="Baba T."/>
            <person name="Ara T."/>
            <person name="Nishi T."/>
            <person name="Nakamichi T."/>
            <person name="Inamoto E."/>
            <person name="Toyonaga H."/>
            <person name="Hasegawa M."/>
            <person name="Takai Y."/>
            <person name="Okumura Y."/>
            <person name="Baba M."/>
            <person name="Tomita M."/>
            <person name="Kato C."/>
            <person name="Oshima T."/>
            <person name="Nakasone K."/>
            <person name="Mori H."/>
        </authorList>
    </citation>
    <scope>NUCLEOTIDE SEQUENCE [LARGE SCALE GENOMIC DNA]</scope>
    <source>
        <strain evidence="2">JCM 10179 / CIP 106290 / LMG 19151 / DSS12</strain>
    </source>
</reference>
<keyword evidence="2" id="KW-1185">Reference proteome</keyword>
<sequence length="32" mass="3433">MLISGCGSGLFGLFMLNNEASLWPHSSFSLTD</sequence>
<proteinExistence type="predicted"/>
<name>D4ZBS8_SHEVD</name>
<protein>
    <submittedName>
        <fullName evidence="1">Uncharacterized protein</fullName>
    </submittedName>
</protein>
<gene>
    <name evidence="1" type="ordered locus">SVI_3502</name>
</gene>